<reference evidence="2 3" key="1">
    <citation type="journal article" date="2019" name="PLoS Biol.">
        <title>Sex chromosomes control vertical transmission of feminizing Wolbachia symbionts in an isopod.</title>
        <authorList>
            <person name="Becking T."/>
            <person name="Chebbi M.A."/>
            <person name="Giraud I."/>
            <person name="Moumen B."/>
            <person name="Laverre T."/>
            <person name="Caubet Y."/>
            <person name="Peccoud J."/>
            <person name="Gilbert C."/>
            <person name="Cordaux R."/>
        </authorList>
    </citation>
    <scope>NUCLEOTIDE SEQUENCE [LARGE SCALE GENOMIC DNA]</scope>
    <source>
        <strain evidence="2">ANa2</strain>
        <tissue evidence="2">Whole body excluding digestive tract and cuticle</tissue>
    </source>
</reference>
<keyword evidence="3" id="KW-1185">Reference proteome</keyword>
<dbReference type="InterPro" id="IPR032675">
    <property type="entry name" value="LRR_dom_sf"/>
</dbReference>
<dbReference type="Proteomes" id="UP000326759">
    <property type="component" value="Unassembled WGS sequence"/>
</dbReference>
<gene>
    <name evidence="2" type="ORF">Anas_08144</name>
</gene>
<keyword evidence="1" id="KW-0732">Signal</keyword>
<evidence type="ECO:0000313" key="3">
    <source>
        <dbReference type="Proteomes" id="UP000326759"/>
    </source>
</evidence>
<dbReference type="SUPFAM" id="SSF52058">
    <property type="entry name" value="L domain-like"/>
    <property type="match status" value="1"/>
</dbReference>
<proteinExistence type="predicted"/>
<protein>
    <submittedName>
        <fullName evidence="2">Uncharacterized protein</fullName>
    </submittedName>
</protein>
<dbReference type="OrthoDB" id="6349122at2759"/>
<dbReference type="AlphaFoldDB" id="A0A5N5ST09"/>
<dbReference type="EMBL" id="SEYY01020362">
    <property type="protein sequence ID" value="KAB7497356.1"/>
    <property type="molecule type" value="Genomic_DNA"/>
</dbReference>
<feature type="signal peptide" evidence="1">
    <location>
        <begin position="1"/>
        <end position="19"/>
    </location>
</feature>
<evidence type="ECO:0000256" key="1">
    <source>
        <dbReference type="SAM" id="SignalP"/>
    </source>
</evidence>
<feature type="chain" id="PRO_5024380699" evidence="1">
    <location>
        <begin position="20"/>
        <end position="186"/>
    </location>
</feature>
<dbReference type="Gene3D" id="3.80.10.10">
    <property type="entry name" value="Ribonuclease Inhibitor"/>
    <property type="match status" value="1"/>
</dbReference>
<evidence type="ECO:0000313" key="2">
    <source>
        <dbReference type="EMBL" id="KAB7497356.1"/>
    </source>
</evidence>
<accession>A0A5N5ST09</accession>
<organism evidence="2 3">
    <name type="scientific">Armadillidium nasatum</name>
    <dbReference type="NCBI Taxonomy" id="96803"/>
    <lineage>
        <taxon>Eukaryota</taxon>
        <taxon>Metazoa</taxon>
        <taxon>Ecdysozoa</taxon>
        <taxon>Arthropoda</taxon>
        <taxon>Crustacea</taxon>
        <taxon>Multicrustacea</taxon>
        <taxon>Malacostraca</taxon>
        <taxon>Eumalacostraca</taxon>
        <taxon>Peracarida</taxon>
        <taxon>Isopoda</taxon>
        <taxon>Oniscidea</taxon>
        <taxon>Crinocheta</taxon>
        <taxon>Armadillidiidae</taxon>
        <taxon>Armadillidium</taxon>
    </lineage>
</organism>
<sequence length="186" mass="20926">MNFMSFVLILFALFYSVSCQDCPCALQNSTKYPGTWKWNCQKLSLTEVPGECYEIQSINVTELILTDNQIPEIHNVDLAQLVDMKALYFDSNKMTYFDPSALTGIDDLEIFYGIFSLPNITSSTKLERVDIRSCGLITLSRPTFGDLQSDSNFLLTMMGNDIKDCAADILLPIPEQATINVDDYAK</sequence>
<name>A0A5N5ST09_9CRUS</name>
<comment type="caution">
    <text evidence="2">The sequence shown here is derived from an EMBL/GenBank/DDBJ whole genome shotgun (WGS) entry which is preliminary data.</text>
</comment>